<dbReference type="PANTHER" id="PTHR34821:SF2">
    <property type="entry name" value="INNER MEMBRANE PROTEIN YDCZ"/>
    <property type="match status" value="1"/>
</dbReference>
<sequence>MTSVSTPIAGRLPLWAAVGVAVGCGVLMATQSRVNGEFGRRLGDGYTAAALSFTVGLVIVVVIVALTPSARHGVRQAFAEVRAGRLPGWMLLGGVGGAVFVLTQSLASALVGVSLFTIAFIGGQTMSGLVVDRIGFGPGGRRYLTVRRVLGAGIALAVVVWSVAAHIDPEVPVWLLLLPFGAGVVQSVQQAANGRVAAAAGSAVSSTLFNFVAGASVLVLVALVHALLVGGFPASLPALVSADWWLYLGGPLGVTFIFGLATAVRVTGVLLLGLCSISGQLVGSIAIDLIAPGQGHGVDWTTPIAAALVVVAVLVVSLPSRGRP</sequence>
<feature type="transmembrane region" description="Helical" evidence="1">
    <location>
        <begin position="208"/>
        <end position="232"/>
    </location>
</feature>
<evidence type="ECO:0000313" key="3">
    <source>
        <dbReference type="Proteomes" id="UP001165587"/>
    </source>
</evidence>
<feature type="transmembrane region" description="Helical" evidence="1">
    <location>
        <begin position="244"/>
        <end position="262"/>
    </location>
</feature>
<feature type="transmembrane region" description="Helical" evidence="1">
    <location>
        <begin position="86"/>
        <end position="103"/>
    </location>
</feature>
<dbReference type="GO" id="GO:0005886">
    <property type="term" value="C:plasma membrane"/>
    <property type="evidence" value="ECO:0007669"/>
    <property type="project" value="TreeGrafter"/>
</dbReference>
<feature type="transmembrane region" description="Helical" evidence="1">
    <location>
        <begin position="12"/>
        <end position="34"/>
    </location>
</feature>
<dbReference type="RefSeq" id="WP_259529151.1">
    <property type="nucleotide sequence ID" value="NZ_JANLCK010000006.1"/>
</dbReference>
<feature type="transmembrane region" description="Helical" evidence="1">
    <location>
        <begin position="46"/>
        <end position="66"/>
    </location>
</feature>
<proteinExistence type="predicted"/>
<keyword evidence="1" id="KW-1133">Transmembrane helix</keyword>
<dbReference type="Proteomes" id="UP001165587">
    <property type="component" value="Unassembled WGS sequence"/>
</dbReference>
<dbReference type="AlphaFoldDB" id="A0AA41XHT8"/>
<dbReference type="Pfam" id="PF04657">
    <property type="entry name" value="DMT_YdcZ"/>
    <property type="match status" value="2"/>
</dbReference>
<evidence type="ECO:0000256" key="1">
    <source>
        <dbReference type="SAM" id="Phobius"/>
    </source>
</evidence>
<feature type="transmembrane region" description="Helical" evidence="1">
    <location>
        <begin position="109"/>
        <end position="131"/>
    </location>
</feature>
<keyword evidence="3" id="KW-1185">Reference proteome</keyword>
<name>A0AA41XHT8_9MICO</name>
<dbReference type="EMBL" id="JANLCK010000006">
    <property type="protein sequence ID" value="MCS5726584.1"/>
    <property type="molecule type" value="Genomic_DNA"/>
</dbReference>
<dbReference type="PANTHER" id="PTHR34821">
    <property type="entry name" value="INNER MEMBRANE PROTEIN YDCZ"/>
    <property type="match status" value="1"/>
</dbReference>
<feature type="transmembrane region" description="Helical" evidence="1">
    <location>
        <begin position="297"/>
        <end position="318"/>
    </location>
</feature>
<accession>A0AA41XHT8</accession>
<evidence type="ECO:0000313" key="2">
    <source>
        <dbReference type="EMBL" id="MCS5726584.1"/>
    </source>
</evidence>
<keyword evidence="1" id="KW-0472">Membrane</keyword>
<gene>
    <name evidence="2" type="ORF">N1028_11835</name>
</gene>
<feature type="transmembrane region" description="Helical" evidence="1">
    <location>
        <begin position="171"/>
        <end position="188"/>
    </location>
</feature>
<keyword evidence="1" id="KW-0812">Transmembrane</keyword>
<feature type="transmembrane region" description="Helical" evidence="1">
    <location>
        <begin position="143"/>
        <end position="165"/>
    </location>
</feature>
<feature type="transmembrane region" description="Helical" evidence="1">
    <location>
        <begin position="269"/>
        <end position="291"/>
    </location>
</feature>
<comment type="caution">
    <text evidence="2">The sequence shown here is derived from an EMBL/GenBank/DDBJ whole genome shotgun (WGS) entry which is preliminary data.</text>
</comment>
<reference evidence="2" key="1">
    <citation type="submission" date="2022-08" db="EMBL/GenBank/DDBJ databases">
        <authorList>
            <person name="Deng Y."/>
            <person name="Han X.-F."/>
            <person name="Zhang Y.-Q."/>
        </authorList>
    </citation>
    <scope>NUCLEOTIDE SEQUENCE</scope>
    <source>
        <strain evidence="2">CPCC 203407</strain>
    </source>
</reference>
<dbReference type="InterPro" id="IPR006750">
    <property type="entry name" value="YdcZ"/>
</dbReference>
<organism evidence="2 3">
    <name type="scientific">Herbiconiux oxytropis</name>
    <dbReference type="NCBI Taxonomy" id="2970915"/>
    <lineage>
        <taxon>Bacteria</taxon>
        <taxon>Bacillati</taxon>
        <taxon>Actinomycetota</taxon>
        <taxon>Actinomycetes</taxon>
        <taxon>Micrococcales</taxon>
        <taxon>Microbacteriaceae</taxon>
        <taxon>Herbiconiux</taxon>
    </lineage>
</organism>
<protein>
    <submittedName>
        <fullName evidence="2">DMT family transporter</fullName>
    </submittedName>
</protein>